<dbReference type="AlphaFoldDB" id="A0A1L7ABW4"/>
<name>A0A1L7ABW4_9PROT</name>
<organism evidence="3 4">
    <name type="scientific">Roseomonas gilardii</name>
    <dbReference type="NCBI Taxonomy" id="257708"/>
    <lineage>
        <taxon>Bacteria</taxon>
        <taxon>Pseudomonadati</taxon>
        <taxon>Pseudomonadota</taxon>
        <taxon>Alphaproteobacteria</taxon>
        <taxon>Acetobacterales</taxon>
        <taxon>Roseomonadaceae</taxon>
        <taxon>Roseomonas</taxon>
    </lineage>
</organism>
<gene>
    <name evidence="3" type="ORF">RGI145_03325</name>
</gene>
<feature type="transmembrane region" description="Helical" evidence="2">
    <location>
        <begin position="58"/>
        <end position="79"/>
    </location>
</feature>
<dbReference type="Proteomes" id="UP000185494">
    <property type="component" value="Chromosome 1"/>
</dbReference>
<dbReference type="KEGG" id="rgi:RGI145_03325"/>
<proteinExistence type="predicted"/>
<feature type="region of interest" description="Disordered" evidence="1">
    <location>
        <begin position="27"/>
        <end position="48"/>
    </location>
</feature>
<accession>A0A1L7ABW4</accession>
<keyword evidence="2" id="KW-0812">Transmembrane</keyword>
<sequence length="84" mass="9582">MIKASLLLMLGLTVLVAMTLRWRERHYPPAPPPQPTARPRRARRPSLLREGKRTLDRWVTAAAIAACLTIVLMGGLHYLKLWQN</sequence>
<keyword evidence="2" id="KW-1133">Transmembrane helix</keyword>
<evidence type="ECO:0000256" key="2">
    <source>
        <dbReference type="SAM" id="Phobius"/>
    </source>
</evidence>
<dbReference type="EMBL" id="CP015583">
    <property type="protein sequence ID" value="APT56285.1"/>
    <property type="molecule type" value="Genomic_DNA"/>
</dbReference>
<dbReference type="RefSeq" id="WP_075797232.1">
    <property type="nucleotide sequence ID" value="NZ_CP015583.1"/>
</dbReference>
<dbReference type="STRING" id="257708.RGI145_03325"/>
<evidence type="ECO:0000313" key="3">
    <source>
        <dbReference type="EMBL" id="APT56285.1"/>
    </source>
</evidence>
<evidence type="ECO:0000256" key="1">
    <source>
        <dbReference type="SAM" id="MobiDB-lite"/>
    </source>
</evidence>
<reference evidence="3 4" key="1">
    <citation type="submission" date="2016-05" db="EMBL/GenBank/DDBJ databases">
        <title>Complete Genome and Methylome Analysis of Psychrotrophic Bacterial Isolates from Antarctic Lake Untersee.</title>
        <authorList>
            <person name="Fomenkov A."/>
            <person name="Akimov V.N."/>
            <person name="Vasilyeva L.V."/>
            <person name="Andersen D."/>
            <person name="Vincze T."/>
            <person name="Roberts R.J."/>
        </authorList>
    </citation>
    <scope>NUCLEOTIDE SEQUENCE [LARGE SCALE GENOMIC DNA]</scope>
    <source>
        <strain evidence="3 4">U14-5</strain>
    </source>
</reference>
<protein>
    <submittedName>
        <fullName evidence="3">Uncharacterized protein</fullName>
    </submittedName>
</protein>
<keyword evidence="2" id="KW-0472">Membrane</keyword>
<evidence type="ECO:0000313" key="4">
    <source>
        <dbReference type="Proteomes" id="UP000185494"/>
    </source>
</evidence>